<evidence type="ECO:0000256" key="4">
    <source>
        <dbReference type="ARBA" id="ARBA00022840"/>
    </source>
</evidence>
<dbReference type="Pfam" id="PF16177">
    <property type="entry name" value="ACAS_N"/>
    <property type="match status" value="1"/>
</dbReference>
<dbReference type="PANTHER" id="PTHR42921:SF1">
    <property type="entry name" value="ACETOACETYL-COA SYNTHETASE"/>
    <property type="match status" value="1"/>
</dbReference>
<keyword evidence="2" id="KW-0436">Ligase</keyword>
<dbReference type="HOGENOM" id="CLU_000022_3_3_6"/>
<feature type="domain" description="AMP-binding enzyme C-terminal" evidence="6">
    <location>
        <begin position="543"/>
        <end position="613"/>
    </location>
</feature>
<dbReference type="InterPro" id="IPR045851">
    <property type="entry name" value="AMP-bd_C_sf"/>
</dbReference>
<accession>A0A0K8QLT8</accession>
<keyword evidence="10" id="KW-1185">Reference proteome</keyword>
<gene>
    <name evidence="8" type="ORF">MBSD_2208</name>
    <name evidence="9" type="ORF">MBSD_n0936</name>
</gene>
<protein>
    <submittedName>
        <fullName evidence="9">Acetoacetyl-CoA synthase</fullName>
    </submittedName>
    <submittedName>
        <fullName evidence="8">Acetoacetyl-CoA synthetase</fullName>
    </submittedName>
</protein>
<dbReference type="SUPFAM" id="SSF56801">
    <property type="entry name" value="Acetyl-CoA synthetase-like"/>
    <property type="match status" value="1"/>
</dbReference>
<comment type="similarity">
    <text evidence="1">Belongs to the ATP-dependent AMP-binding enzyme family.</text>
</comment>
<dbReference type="InterPro" id="IPR042099">
    <property type="entry name" value="ANL_N_sf"/>
</dbReference>
<dbReference type="OrthoDB" id="9803968at2"/>
<dbReference type="NCBIfam" id="TIGR01217">
    <property type="entry name" value="ac_ac_CoA_syn"/>
    <property type="match status" value="1"/>
</dbReference>
<feature type="domain" description="Acetyl-coenzyme A synthetase N-terminal" evidence="7">
    <location>
        <begin position="38"/>
        <end position="94"/>
    </location>
</feature>
<evidence type="ECO:0000313" key="8">
    <source>
        <dbReference type="EMBL" id="GAN45657.1"/>
    </source>
</evidence>
<sequence length="651" mass="72675">METERIWTPSEERIERSNLNRFLRFAREETGNEDLRRYAPLYDYSIAHPERFWTLVWDFCGVRASGEREPVLVDGERMPGAKWFPNVRLNFAQNLLRYKDDRPALVFRNEWGHRRQYTYAELHAEVGRVAHALREAGVVAGDRVAGFLPNMPETVIAMLAATSLGATWSSCSPDFGINGVVDRFGQIAPKVLFTADAYPYGGKTHDCLDRIRGVLDRIPSIERLVVIPYSGQPLRLQGLRGAVAWPEFADSVEHALEFVPTPFDHPVYIMYSSGTTGAPKCIVHGAGGTLLQHLKELVLHTDLKREDRIFYYTTCGWMMWNWLVSGLAVGATVVLYDGSPFHPDGNVLWDLADEIGISVFGTSAKWIAAIEKAGIRPRETHKLTALKTILSTGSPLAPESFDYVYRDVKERVLLSSISGGTDIISCFALGAPVLPVYRGELQCRGLGMKVEVLDDAGQPVRNAPGELACLAPFPSMPVGFWNDPDGEKYRNAYFARIPNVWCHGDYAELTDRNTVIIYGRSDATLNPGGVRIGTAEIYRQVEQVHEVLESVAVGQKWEGDERVVLFVRLREGLTLDDGLREKIRQQIRANTTPRHVPAKILQVADIPRTISGKISEIAVRDTIHGRTVKNTDALANPQALAHFCNIPDLTV</sequence>
<name>A0A0K8QLT8_9GAMM</name>
<dbReference type="Gene3D" id="3.40.50.12780">
    <property type="entry name" value="N-terminal domain of ligase-like"/>
    <property type="match status" value="1"/>
</dbReference>
<dbReference type="InterPro" id="IPR025110">
    <property type="entry name" value="AMP-bd_C"/>
</dbReference>
<evidence type="ECO:0000313" key="9">
    <source>
        <dbReference type="EMBL" id="GAP65646.1"/>
    </source>
</evidence>
<dbReference type="PROSITE" id="PS00455">
    <property type="entry name" value="AMP_BINDING"/>
    <property type="match status" value="1"/>
</dbReference>
<dbReference type="InterPro" id="IPR020845">
    <property type="entry name" value="AMP-binding_CS"/>
</dbReference>
<dbReference type="STRING" id="1475481.GCA_000953855_00950"/>
<dbReference type="InterPro" id="IPR005914">
    <property type="entry name" value="Acac_CoA_synth"/>
</dbReference>
<evidence type="ECO:0000259" key="6">
    <source>
        <dbReference type="Pfam" id="PF13193"/>
    </source>
</evidence>
<evidence type="ECO:0000256" key="3">
    <source>
        <dbReference type="ARBA" id="ARBA00022741"/>
    </source>
</evidence>
<dbReference type="GO" id="GO:0006629">
    <property type="term" value="P:lipid metabolic process"/>
    <property type="evidence" value="ECO:0007669"/>
    <property type="project" value="InterPro"/>
</dbReference>
<dbReference type="Proteomes" id="UP000253740">
    <property type="component" value="Unassembled WGS sequence"/>
</dbReference>
<dbReference type="GO" id="GO:0030729">
    <property type="term" value="F:acetoacetate-CoA ligase activity"/>
    <property type="evidence" value="ECO:0007669"/>
    <property type="project" value="InterPro"/>
</dbReference>
<feature type="domain" description="AMP-dependent synthetase/ligase" evidence="5">
    <location>
        <begin position="95"/>
        <end position="468"/>
    </location>
</feature>
<reference evidence="8" key="1">
    <citation type="submission" date="2015-03" db="EMBL/GenBank/DDBJ databases">
        <title>Draft genome sequence of Mizugakiibacter sediminis skMP5.</title>
        <authorList>
            <person name="Watanabe T."/>
            <person name="Kojima H."/>
            <person name="Fukui M."/>
        </authorList>
    </citation>
    <scope>NUCLEOTIDE SEQUENCE</scope>
    <source>
        <strain evidence="8">SkMP5</strain>
    </source>
</reference>
<dbReference type="EMBL" id="DF970163">
    <property type="protein sequence ID" value="GAP65646.1"/>
    <property type="molecule type" value="Genomic_DNA"/>
</dbReference>
<dbReference type="PANTHER" id="PTHR42921">
    <property type="entry name" value="ACETOACETYL-COA SYNTHETASE"/>
    <property type="match status" value="1"/>
</dbReference>
<reference evidence="9" key="2">
    <citation type="submission" date="2015-08" db="EMBL/GenBank/DDBJ databases">
        <title>Complete DNA Sequence of Pseudomonas syringae pv. actinidiae, the Causal Agent of Kiwifruit Canker Disease.</title>
        <authorList>
            <person name="Rikkerink E.H.A."/>
            <person name="Fineran P.C."/>
        </authorList>
    </citation>
    <scope>NUCLEOTIDE SEQUENCE</scope>
    <source>
        <strain evidence="9">SkMP5</strain>
    </source>
</reference>
<dbReference type="EMBL" id="DF952382">
    <property type="protein sequence ID" value="GAN45657.1"/>
    <property type="molecule type" value="Genomic_DNA"/>
</dbReference>
<evidence type="ECO:0000259" key="7">
    <source>
        <dbReference type="Pfam" id="PF16177"/>
    </source>
</evidence>
<dbReference type="InterPro" id="IPR032387">
    <property type="entry name" value="ACAS_N"/>
</dbReference>
<evidence type="ECO:0000256" key="2">
    <source>
        <dbReference type="ARBA" id="ARBA00022598"/>
    </source>
</evidence>
<keyword evidence="3" id="KW-0547">Nucleotide-binding</keyword>
<dbReference type="RefSeq" id="WP_062535588.1">
    <property type="nucleotide sequence ID" value="NZ_DF970163.1"/>
</dbReference>
<organism evidence="9">
    <name type="scientific">Mizugakiibacter sediminis</name>
    <dbReference type="NCBI Taxonomy" id="1475481"/>
    <lineage>
        <taxon>Bacteria</taxon>
        <taxon>Pseudomonadati</taxon>
        <taxon>Pseudomonadota</taxon>
        <taxon>Gammaproteobacteria</taxon>
        <taxon>Lysobacterales</taxon>
        <taxon>Rhodanobacteraceae</taxon>
        <taxon>Mizugakiibacter</taxon>
    </lineage>
</organism>
<evidence type="ECO:0000259" key="5">
    <source>
        <dbReference type="Pfam" id="PF00501"/>
    </source>
</evidence>
<dbReference type="CDD" id="cd05943">
    <property type="entry name" value="AACS"/>
    <property type="match status" value="1"/>
</dbReference>
<dbReference type="Pfam" id="PF00501">
    <property type="entry name" value="AMP-binding"/>
    <property type="match status" value="1"/>
</dbReference>
<dbReference type="NCBIfam" id="NF002937">
    <property type="entry name" value="PRK03584.1"/>
    <property type="match status" value="1"/>
</dbReference>
<dbReference type="GO" id="GO:0005524">
    <property type="term" value="F:ATP binding"/>
    <property type="evidence" value="ECO:0007669"/>
    <property type="project" value="UniProtKB-KW"/>
</dbReference>
<dbReference type="Pfam" id="PF13193">
    <property type="entry name" value="AMP-binding_C"/>
    <property type="match status" value="1"/>
</dbReference>
<proteinExistence type="inferred from homology"/>
<keyword evidence="4" id="KW-0067">ATP-binding</keyword>
<dbReference type="InterPro" id="IPR000873">
    <property type="entry name" value="AMP-dep_synth/lig_dom"/>
</dbReference>
<evidence type="ECO:0000313" key="10">
    <source>
        <dbReference type="Proteomes" id="UP000253740"/>
    </source>
</evidence>
<evidence type="ECO:0000256" key="1">
    <source>
        <dbReference type="ARBA" id="ARBA00006432"/>
    </source>
</evidence>
<dbReference type="Gene3D" id="3.30.300.30">
    <property type="match status" value="1"/>
</dbReference>
<dbReference type="AlphaFoldDB" id="A0A0K8QLT8"/>